<feature type="region of interest" description="Disordered" evidence="1">
    <location>
        <begin position="169"/>
        <end position="212"/>
    </location>
</feature>
<proteinExistence type="predicted"/>
<comment type="caution">
    <text evidence="2">The sequence shown here is derived from an EMBL/GenBank/DDBJ whole genome shotgun (WGS) entry which is preliminary data.</text>
</comment>
<sequence length="231" mass="24038">MSTTVTSLLVIPSDSIKLHGKVIGADATATTYVLQCPPHDSTCDRSDTTITLGPWAEKTLAPGAAPTGVMDIWVNDTIPLEPTAVGNTKVESVPWTYSLHCQMSRSVAQECTMGNGPIEDSENHPKSMYPTQTFAGSELRDIYGPTYAYSAITLTAGLEMLDGKHASTTSATATDDSTSSEETGSTSQSTATSTGTSTGSAEAPGETNDGSTRRVSSILAVACVGLFVLAF</sequence>
<evidence type="ECO:0000256" key="1">
    <source>
        <dbReference type="SAM" id="MobiDB-lite"/>
    </source>
</evidence>
<feature type="compositionally biased region" description="Low complexity" evidence="1">
    <location>
        <begin position="169"/>
        <end position="203"/>
    </location>
</feature>
<dbReference type="OrthoDB" id="4991875at2759"/>
<dbReference type="Proteomes" id="UP000567885">
    <property type="component" value="Unassembled WGS sequence"/>
</dbReference>
<protein>
    <submittedName>
        <fullName evidence="2">Uncharacterized protein</fullName>
    </submittedName>
</protein>
<accession>A0A8H5T0J5</accession>
<gene>
    <name evidence="2" type="ORF">FHETE_9115</name>
</gene>
<evidence type="ECO:0000313" key="3">
    <source>
        <dbReference type="Proteomes" id="UP000567885"/>
    </source>
</evidence>
<dbReference type="EMBL" id="JAAGWQ010000200">
    <property type="protein sequence ID" value="KAF5660142.1"/>
    <property type="molecule type" value="Genomic_DNA"/>
</dbReference>
<evidence type="ECO:0000313" key="2">
    <source>
        <dbReference type="EMBL" id="KAF5660142.1"/>
    </source>
</evidence>
<keyword evidence="3" id="KW-1185">Reference proteome</keyword>
<name>A0A8H5T0J5_FUSHE</name>
<organism evidence="2 3">
    <name type="scientific">Fusarium heterosporum</name>
    <dbReference type="NCBI Taxonomy" id="42747"/>
    <lineage>
        <taxon>Eukaryota</taxon>
        <taxon>Fungi</taxon>
        <taxon>Dikarya</taxon>
        <taxon>Ascomycota</taxon>
        <taxon>Pezizomycotina</taxon>
        <taxon>Sordariomycetes</taxon>
        <taxon>Hypocreomycetidae</taxon>
        <taxon>Hypocreales</taxon>
        <taxon>Nectriaceae</taxon>
        <taxon>Fusarium</taxon>
        <taxon>Fusarium heterosporum species complex</taxon>
    </lineage>
</organism>
<reference evidence="2 3" key="1">
    <citation type="submission" date="2020-05" db="EMBL/GenBank/DDBJ databases">
        <title>Identification and distribution of gene clusters putatively required for synthesis of sphingolipid metabolism inhibitors in phylogenetically diverse species of the filamentous fungus Fusarium.</title>
        <authorList>
            <person name="Kim H.-S."/>
            <person name="Busman M."/>
            <person name="Brown D.W."/>
            <person name="Divon H."/>
            <person name="Uhlig S."/>
            <person name="Proctor R.H."/>
        </authorList>
    </citation>
    <scope>NUCLEOTIDE SEQUENCE [LARGE SCALE GENOMIC DNA]</scope>
    <source>
        <strain evidence="2 3">NRRL 20693</strain>
    </source>
</reference>
<dbReference type="AlphaFoldDB" id="A0A8H5T0J5"/>